<name>A0A9P5YNA3_9AGAR</name>
<dbReference type="Proteomes" id="UP000807469">
    <property type="component" value="Unassembled WGS sequence"/>
</dbReference>
<organism evidence="3 4">
    <name type="scientific">Pholiota conissans</name>
    <dbReference type="NCBI Taxonomy" id="109636"/>
    <lineage>
        <taxon>Eukaryota</taxon>
        <taxon>Fungi</taxon>
        <taxon>Dikarya</taxon>
        <taxon>Basidiomycota</taxon>
        <taxon>Agaricomycotina</taxon>
        <taxon>Agaricomycetes</taxon>
        <taxon>Agaricomycetidae</taxon>
        <taxon>Agaricales</taxon>
        <taxon>Agaricineae</taxon>
        <taxon>Strophariaceae</taxon>
        <taxon>Pholiota</taxon>
    </lineage>
</organism>
<comment type="caution">
    <text evidence="3">The sequence shown here is derived from an EMBL/GenBank/DDBJ whole genome shotgun (WGS) entry which is preliminary data.</text>
</comment>
<feature type="compositionally biased region" description="Low complexity" evidence="1">
    <location>
        <begin position="36"/>
        <end position="48"/>
    </location>
</feature>
<evidence type="ECO:0000256" key="2">
    <source>
        <dbReference type="SAM" id="Phobius"/>
    </source>
</evidence>
<feature type="transmembrane region" description="Helical" evidence="2">
    <location>
        <begin position="285"/>
        <end position="304"/>
    </location>
</feature>
<feature type="region of interest" description="Disordered" evidence="1">
    <location>
        <begin position="1"/>
        <end position="84"/>
    </location>
</feature>
<keyword evidence="2" id="KW-1133">Transmembrane helix</keyword>
<gene>
    <name evidence="3" type="ORF">BDN70DRAFT_620379</name>
</gene>
<keyword evidence="2" id="KW-0472">Membrane</keyword>
<accession>A0A9P5YNA3</accession>
<feature type="transmembrane region" description="Helical" evidence="2">
    <location>
        <begin position="259"/>
        <end position="279"/>
    </location>
</feature>
<feature type="compositionally biased region" description="Low complexity" evidence="1">
    <location>
        <begin position="71"/>
        <end position="80"/>
    </location>
</feature>
<protein>
    <submittedName>
        <fullName evidence="3">Uncharacterized protein</fullName>
    </submittedName>
</protein>
<keyword evidence="4" id="KW-1185">Reference proteome</keyword>
<evidence type="ECO:0000313" key="3">
    <source>
        <dbReference type="EMBL" id="KAF9470926.1"/>
    </source>
</evidence>
<evidence type="ECO:0000313" key="4">
    <source>
        <dbReference type="Proteomes" id="UP000807469"/>
    </source>
</evidence>
<proteinExistence type="predicted"/>
<keyword evidence="2" id="KW-0812">Transmembrane</keyword>
<sequence length="307" mass="33336">MRRPITIHVATQRTSWTYPGEESGEGRDRSGNVRVCLPPLSSPSASCSEDSHDEAVNDTRKTPMQDKWASRRASTSTLSTDGDGDSAFNANANIKGTLGLPPPLTPIESDVEVMPRQHRTSAQVDGDVDADADDVYRPWSAEWGSSEESGRHKYAERERGSLGGITIVEGFRAVSDKSEGKGGMGLISQARWVFAWILGAQLGALGAWGCALALGLQRIEDGADGMRVGEMLEIVHAVFVVLAVCGSMGAYFGEWNFTCSDFSVFLFFLSSSLSLLSLIPFFSPLFLISCPLCFFFLSFWSSILRPS</sequence>
<evidence type="ECO:0000256" key="1">
    <source>
        <dbReference type="SAM" id="MobiDB-lite"/>
    </source>
</evidence>
<feature type="compositionally biased region" description="Basic and acidic residues" evidence="1">
    <location>
        <begin position="49"/>
        <end position="64"/>
    </location>
</feature>
<feature type="transmembrane region" description="Helical" evidence="2">
    <location>
        <begin position="193"/>
        <end position="214"/>
    </location>
</feature>
<dbReference type="AlphaFoldDB" id="A0A9P5YNA3"/>
<dbReference type="EMBL" id="MU155806">
    <property type="protein sequence ID" value="KAF9470926.1"/>
    <property type="molecule type" value="Genomic_DNA"/>
</dbReference>
<reference evidence="3" key="1">
    <citation type="submission" date="2020-11" db="EMBL/GenBank/DDBJ databases">
        <authorList>
            <consortium name="DOE Joint Genome Institute"/>
            <person name="Ahrendt S."/>
            <person name="Riley R."/>
            <person name="Andreopoulos W."/>
            <person name="Labutti K."/>
            <person name="Pangilinan J."/>
            <person name="Ruiz-Duenas F.J."/>
            <person name="Barrasa J.M."/>
            <person name="Sanchez-Garcia M."/>
            <person name="Camarero S."/>
            <person name="Miyauchi S."/>
            <person name="Serrano A."/>
            <person name="Linde D."/>
            <person name="Babiker R."/>
            <person name="Drula E."/>
            <person name="Ayuso-Fernandez I."/>
            <person name="Pacheco R."/>
            <person name="Padilla G."/>
            <person name="Ferreira P."/>
            <person name="Barriuso J."/>
            <person name="Kellner H."/>
            <person name="Castanera R."/>
            <person name="Alfaro M."/>
            <person name="Ramirez L."/>
            <person name="Pisabarro A.G."/>
            <person name="Kuo A."/>
            <person name="Tritt A."/>
            <person name="Lipzen A."/>
            <person name="He G."/>
            <person name="Yan M."/>
            <person name="Ng V."/>
            <person name="Cullen D."/>
            <person name="Martin F."/>
            <person name="Rosso M.-N."/>
            <person name="Henrissat B."/>
            <person name="Hibbett D."/>
            <person name="Martinez A.T."/>
            <person name="Grigoriev I.V."/>
        </authorList>
    </citation>
    <scope>NUCLEOTIDE SEQUENCE</scope>
    <source>
        <strain evidence="3">CIRM-BRFM 674</strain>
    </source>
</reference>
<feature type="transmembrane region" description="Helical" evidence="2">
    <location>
        <begin position="234"/>
        <end position="252"/>
    </location>
</feature>